<dbReference type="Proteomes" id="UP000831485">
    <property type="component" value="Chromosome"/>
</dbReference>
<dbReference type="PANTHER" id="PTHR44591:SF21">
    <property type="entry name" value="TWO-COMPONENT RESPONSE REGULATOR"/>
    <property type="match status" value="1"/>
</dbReference>
<feature type="modified residue" description="4-aspartylphosphate" evidence="2">
    <location>
        <position position="60"/>
    </location>
</feature>
<evidence type="ECO:0000313" key="4">
    <source>
        <dbReference type="EMBL" id="UPU37832.1"/>
    </source>
</evidence>
<protein>
    <submittedName>
        <fullName evidence="4">Response regulator</fullName>
    </submittedName>
</protein>
<reference evidence="4" key="1">
    <citation type="submission" date="2022-04" db="EMBL/GenBank/DDBJ databases">
        <authorList>
            <person name="Liu G."/>
        </authorList>
    </citation>
    <scope>NUCLEOTIDE SEQUENCE</scope>
    <source>
        <strain evidence="4">RG22</strain>
    </source>
</reference>
<evidence type="ECO:0000256" key="1">
    <source>
        <dbReference type="ARBA" id="ARBA00022553"/>
    </source>
</evidence>
<organism evidence="4 5">
    <name type="scientific">Geomonas paludis</name>
    <dbReference type="NCBI Taxonomy" id="2740185"/>
    <lineage>
        <taxon>Bacteria</taxon>
        <taxon>Pseudomonadati</taxon>
        <taxon>Thermodesulfobacteriota</taxon>
        <taxon>Desulfuromonadia</taxon>
        <taxon>Geobacterales</taxon>
        <taxon>Geobacteraceae</taxon>
        <taxon>Geomonas</taxon>
    </lineage>
</organism>
<dbReference type="InterPro" id="IPR001789">
    <property type="entry name" value="Sig_transdc_resp-reg_receiver"/>
</dbReference>
<dbReference type="PROSITE" id="PS50110">
    <property type="entry name" value="RESPONSE_REGULATORY"/>
    <property type="match status" value="1"/>
</dbReference>
<dbReference type="Pfam" id="PF00072">
    <property type="entry name" value="Response_reg"/>
    <property type="match status" value="1"/>
</dbReference>
<sequence>MSGAEKVETILLADDEQLVRDTLHTILTCQGYNVITAADGQEALEKFTENPTAFDLLLTDIVMPGMNGVESYKEMKKINPSIKVIFMSGFVDNVPPYVHILLKPFPPIQLLHMIRTVLDNKLLDL</sequence>
<dbReference type="RefSeq" id="WP_248647223.1">
    <property type="nucleotide sequence ID" value="NZ_CP096574.1"/>
</dbReference>
<proteinExistence type="predicted"/>
<name>A0ABY4LIK7_9BACT</name>
<dbReference type="InterPro" id="IPR050595">
    <property type="entry name" value="Bact_response_regulator"/>
</dbReference>
<dbReference type="InterPro" id="IPR011006">
    <property type="entry name" value="CheY-like_superfamily"/>
</dbReference>
<dbReference type="PANTHER" id="PTHR44591">
    <property type="entry name" value="STRESS RESPONSE REGULATOR PROTEIN 1"/>
    <property type="match status" value="1"/>
</dbReference>
<dbReference type="SMART" id="SM00448">
    <property type="entry name" value="REC"/>
    <property type="match status" value="1"/>
</dbReference>
<evidence type="ECO:0000259" key="3">
    <source>
        <dbReference type="PROSITE" id="PS50110"/>
    </source>
</evidence>
<gene>
    <name evidence="4" type="ORF">M1B72_09030</name>
</gene>
<evidence type="ECO:0000256" key="2">
    <source>
        <dbReference type="PROSITE-ProRule" id="PRU00169"/>
    </source>
</evidence>
<accession>A0ABY4LIK7</accession>
<evidence type="ECO:0000313" key="5">
    <source>
        <dbReference type="Proteomes" id="UP000831485"/>
    </source>
</evidence>
<keyword evidence="5" id="KW-1185">Reference proteome</keyword>
<keyword evidence="1 2" id="KW-0597">Phosphoprotein</keyword>
<dbReference type="SUPFAM" id="SSF52172">
    <property type="entry name" value="CheY-like"/>
    <property type="match status" value="1"/>
</dbReference>
<dbReference type="EMBL" id="CP096574">
    <property type="protein sequence ID" value="UPU37832.1"/>
    <property type="molecule type" value="Genomic_DNA"/>
</dbReference>
<dbReference type="Gene3D" id="3.40.50.2300">
    <property type="match status" value="1"/>
</dbReference>
<feature type="domain" description="Response regulatory" evidence="3">
    <location>
        <begin position="9"/>
        <end position="118"/>
    </location>
</feature>